<reference evidence="4" key="1">
    <citation type="submission" date="2009-01" db="EMBL/GenBank/DDBJ databases">
        <title>Complete sequence of plasmid1 Cyanothece sp. PCC 7425.</title>
        <authorList>
            <consortium name="US DOE Joint Genome Institute"/>
            <person name="Lucas S."/>
            <person name="Copeland A."/>
            <person name="Lapidus A."/>
            <person name="Glavina del Rio T."/>
            <person name="Dalin E."/>
            <person name="Tice H."/>
            <person name="Bruce D."/>
            <person name="Goodwin L."/>
            <person name="Pitluck S."/>
            <person name="Sims D."/>
            <person name="Meineke L."/>
            <person name="Brettin T."/>
            <person name="Detter J.C."/>
            <person name="Han C."/>
            <person name="Larimer F."/>
            <person name="Land M."/>
            <person name="Hauser L."/>
            <person name="Kyrpides N."/>
            <person name="Ovchinnikova G."/>
            <person name="Liberton M."/>
            <person name="Stoeckel J."/>
            <person name="Banerjee A."/>
            <person name="Singh A."/>
            <person name="Page L."/>
            <person name="Sato H."/>
            <person name="Zhao L."/>
            <person name="Sherman L."/>
            <person name="Pakrasi H."/>
            <person name="Richardson P."/>
        </authorList>
    </citation>
    <scope>NUCLEOTIDE SEQUENCE</scope>
    <source>
        <strain evidence="4">PCC 7425</strain>
        <plasmid evidence="4">pP742501</plasmid>
    </source>
</reference>
<feature type="domain" description="M23ase beta-sheet core" evidence="3">
    <location>
        <begin position="438"/>
        <end position="532"/>
    </location>
</feature>
<accession>B8HZ19</accession>
<dbReference type="OrthoDB" id="415264at2"/>
<dbReference type="SUPFAM" id="SSF51261">
    <property type="entry name" value="Duplicated hybrid motif"/>
    <property type="match status" value="1"/>
</dbReference>
<protein>
    <submittedName>
        <fullName evidence="4">Peptidase M23</fullName>
    </submittedName>
</protein>
<sequence length="538" mass="57335">MRRCYLRIFAALIGLAITITWAIFPLSTDAEDAPSADRSPTFTWNDIPPIQSSGSLSAPEGGTVSWVPGIRPENLFTLGMLRSSFGYQNLSIANIEQLIGQPVMNTPLADFSLVHHLSVLQLVEAIPGLGELPVNAVPPIARLAEVQGMNTDGGWVTIANLAPVMGGVLGQIGPELVNFDISQIPGLSTLPLGELPDWAQAQIAQIPGLSQIPLINPLSLKDYFVPFDIPFGMSPCKLGGECREFNIDNTASGNWKNMSIPCTGGPCSHIEVTRWAGDTNRIRWVSKEQQVPGGNGFLCDEEPTGRFPFGKNPKVVVEQMKEDPGEVDFALYFSVGGPFGLESAHCFGPFPLPFWETRREGELILFGPDKLSATSPLSSFIQPPPLSGGTGKPPGHGSPPPQPVDCGGKKLPYIRPTPGPVTSEFGMRVNPVTGVYRLHAGIDLGDGSGTPIAAANCGVVTYASWVSGYGNYTCISHGSGVETCYAHQNSISARVGASVKRGQVIGTVGSTGNSTGPHLHFEYRINGSPVDPRRYVPI</sequence>
<evidence type="ECO:0000313" key="4">
    <source>
        <dbReference type="EMBL" id="ACL47667.1"/>
    </source>
</evidence>
<dbReference type="PANTHER" id="PTHR21666">
    <property type="entry name" value="PEPTIDASE-RELATED"/>
    <property type="match status" value="1"/>
</dbReference>
<dbReference type="InterPro" id="IPR011055">
    <property type="entry name" value="Dup_hybrid_motif"/>
</dbReference>
<geneLocation type="plasmid" evidence="4">
    <name>pP742501</name>
</geneLocation>
<dbReference type="KEGG" id="cyn:Cyan7425_5408"/>
<dbReference type="InterPro" id="IPR016047">
    <property type="entry name" value="M23ase_b-sheet_dom"/>
</dbReference>
<dbReference type="MEROPS" id="M23.009"/>
<evidence type="ECO:0000256" key="1">
    <source>
        <dbReference type="ARBA" id="ARBA00022729"/>
    </source>
</evidence>
<dbReference type="HOGENOM" id="CLU_505992_0_0_3"/>
<dbReference type="GO" id="GO:0004222">
    <property type="term" value="F:metalloendopeptidase activity"/>
    <property type="evidence" value="ECO:0007669"/>
    <property type="project" value="TreeGrafter"/>
</dbReference>
<dbReference type="CDD" id="cd12797">
    <property type="entry name" value="M23_peptidase"/>
    <property type="match status" value="1"/>
</dbReference>
<organism evidence="4">
    <name type="scientific">Cyanothece sp. (strain PCC 7425 / ATCC 29141)</name>
    <dbReference type="NCBI Taxonomy" id="395961"/>
    <lineage>
        <taxon>Bacteria</taxon>
        <taxon>Bacillati</taxon>
        <taxon>Cyanobacteriota</taxon>
        <taxon>Cyanophyceae</taxon>
        <taxon>Gomontiellales</taxon>
        <taxon>Cyanothecaceae</taxon>
        <taxon>Cyanothece</taxon>
    </lineage>
</organism>
<dbReference type="EMBL" id="CP001345">
    <property type="protein sequence ID" value="ACL47667.1"/>
    <property type="molecule type" value="Genomic_DNA"/>
</dbReference>
<keyword evidence="4" id="KW-0614">Plasmid</keyword>
<dbReference type="Gene3D" id="2.70.70.10">
    <property type="entry name" value="Glucose Permease (Domain IIA)"/>
    <property type="match status" value="1"/>
</dbReference>
<dbReference type="PANTHER" id="PTHR21666:SF289">
    <property type="entry name" value="L-ALA--D-GLU ENDOPEPTIDASE"/>
    <property type="match status" value="1"/>
</dbReference>
<evidence type="ECO:0000256" key="2">
    <source>
        <dbReference type="SAM" id="MobiDB-lite"/>
    </source>
</evidence>
<keyword evidence="1" id="KW-0732">Signal</keyword>
<evidence type="ECO:0000259" key="3">
    <source>
        <dbReference type="Pfam" id="PF01551"/>
    </source>
</evidence>
<dbReference type="InterPro" id="IPR050570">
    <property type="entry name" value="Cell_wall_metabolism_enzyme"/>
</dbReference>
<feature type="region of interest" description="Disordered" evidence="2">
    <location>
        <begin position="377"/>
        <end position="409"/>
    </location>
</feature>
<proteinExistence type="predicted"/>
<dbReference type="AlphaFoldDB" id="B8HZ19"/>
<name>B8HZ19_CYAP4</name>
<gene>
    <name evidence="4" type="ordered locus">Cyan7425_5408</name>
</gene>
<dbReference type="Pfam" id="PF01551">
    <property type="entry name" value="Peptidase_M23"/>
    <property type="match status" value="1"/>
</dbReference>